<dbReference type="RefSeq" id="WP_343996272.1">
    <property type="nucleotide sequence ID" value="NZ_BAAALG010000013.1"/>
</dbReference>
<feature type="transmembrane region" description="Helical" evidence="2">
    <location>
        <begin position="647"/>
        <end position="668"/>
    </location>
</feature>
<feature type="compositionally biased region" description="Basic and acidic residues" evidence="1">
    <location>
        <begin position="775"/>
        <end position="791"/>
    </location>
</feature>
<reference evidence="3 4" key="1">
    <citation type="journal article" date="2019" name="Int. J. Syst. Evol. Microbiol.">
        <title>The Global Catalogue of Microorganisms (GCM) 10K type strain sequencing project: providing services to taxonomists for standard genome sequencing and annotation.</title>
        <authorList>
            <consortium name="The Broad Institute Genomics Platform"/>
            <consortium name="The Broad Institute Genome Sequencing Center for Infectious Disease"/>
            <person name="Wu L."/>
            <person name="Ma J."/>
        </authorList>
    </citation>
    <scope>NUCLEOTIDE SEQUENCE [LARGE SCALE GENOMIC DNA]</scope>
    <source>
        <strain evidence="3 4">JCM 13008</strain>
    </source>
</reference>
<dbReference type="Proteomes" id="UP001501581">
    <property type="component" value="Unassembled WGS sequence"/>
</dbReference>
<keyword evidence="2" id="KW-0472">Membrane</keyword>
<sequence>MTVRSTLRQPAALARVLLVVAVLGLVGLGLSRAEIDTGISSFVPNDDDSYAATEQRDQDFGADPIVVLLHGSGKDGLLIDGEQLRRLVGLEGELAQLPDVAVVYGPGTVLNQTAKSVRNVILQISGARDSIENSARAQAKAEGLSGAARAKRVDAAVAEFDERYGALVAQAMPMGLPSLSNSKFVASVLFGDDGEPRSEWRFLAPTAKSATLLIRPRAGLDQAGTRQLVGRVTETVDAAGLETRDPVVTGLPVVTSAVAERATDEAPRLGLLAIGAVAAVLFLMPWTRRRRDRLRPLVVVALGTATTLALFGALGRPMSLGVIAFLPIVLGIGSDFPIYLARGTSRRTVLSAAAGAALAFACLALSPLPFVREFGLALALGVVCTLAWGLVLLGWLRGADTDLDMDADVDGDDRGRAGADQRDAAPPRSRPSRRLTAGLCLAAAVAAVAGWIALPSLSIESRADRLAAGLPELEDARTAEQTLGFASEITVVVRGKSVLTPEVLAWAAEAESVLLTRHADVLRPLLTMNRLLEFLGATPTQTEIEAGSALLPSYLLEAVIGDGGEVGALTFGLAVDDVAEQRRLVEEIRAELPAAPKGTTVELVGLPVIAGSGLDAVNASRWTIGVVGIALAAIAVGVGLRSRRMGLLVACSAVLAAGWVYLAILLSGANLNPLTMAVAALVTVTACEFTVMLGHPHAQGRRLQRAVIVAVSAATLGYLALTLSDLAVIRSFGWVLAGGVLASCVASWLVTTAAAVLWPSSQRTGAAEAVGTGERAMEKKKHDEREVVPCS</sequence>
<evidence type="ECO:0008006" key="5">
    <source>
        <dbReference type="Google" id="ProtNLM"/>
    </source>
</evidence>
<feature type="transmembrane region" description="Helical" evidence="2">
    <location>
        <begin position="622"/>
        <end position="640"/>
    </location>
</feature>
<gene>
    <name evidence="3" type="ORF">GCM10009668_36140</name>
</gene>
<evidence type="ECO:0000256" key="1">
    <source>
        <dbReference type="SAM" id="MobiDB-lite"/>
    </source>
</evidence>
<evidence type="ECO:0000256" key="2">
    <source>
        <dbReference type="SAM" id="Phobius"/>
    </source>
</evidence>
<feature type="region of interest" description="Disordered" evidence="1">
    <location>
        <begin position="768"/>
        <end position="791"/>
    </location>
</feature>
<feature type="transmembrane region" description="Helical" evidence="2">
    <location>
        <begin position="269"/>
        <end position="287"/>
    </location>
</feature>
<name>A0ABN1U2T1_9ACTN</name>
<keyword evidence="4" id="KW-1185">Reference proteome</keyword>
<feature type="transmembrane region" description="Helical" evidence="2">
    <location>
        <begin position="374"/>
        <end position="396"/>
    </location>
</feature>
<feature type="transmembrane region" description="Helical" evidence="2">
    <location>
        <begin position="674"/>
        <end position="694"/>
    </location>
</feature>
<dbReference type="Gene3D" id="1.20.1640.10">
    <property type="entry name" value="Multidrug efflux transporter AcrB transmembrane domain"/>
    <property type="match status" value="2"/>
</dbReference>
<accession>A0ABN1U2T1</accession>
<protein>
    <recommendedName>
        <fullName evidence="5">Membrane transport protein MMPL domain-containing protein</fullName>
    </recommendedName>
</protein>
<feature type="region of interest" description="Disordered" evidence="1">
    <location>
        <begin position="410"/>
        <end position="432"/>
    </location>
</feature>
<feature type="transmembrane region" description="Helical" evidence="2">
    <location>
        <begin position="735"/>
        <end position="758"/>
    </location>
</feature>
<feature type="transmembrane region" description="Helical" evidence="2">
    <location>
        <begin position="320"/>
        <end position="341"/>
    </location>
</feature>
<keyword evidence="2" id="KW-0812">Transmembrane</keyword>
<feature type="transmembrane region" description="Helical" evidence="2">
    <location>
        <begin position="435"/>
        <end position="454"/>
    </location>
</feature>
<keyword evidence="2" id="KW-1133">Transmembrane helix</keyword>
<comment type="caution">
    <text evidence="3">The sequence shown here is derived from an EMBL/GenBank/DDBJ whole genome shotgun (WGS) entry which is preliminary data.</text>
</comment>
<dbReference type="SUPFAM" id="SSF82866">
    <property type="entry name" value="Multidrug efflux transporter AcrB transmembrane domain"/>
    <property type="match status" value="2"/>
</dbReference>
<proteinExistence type="predicted"/>
<feature type="compositionally biased region" description="Basic and acidic residues" evidence="1">
    <location>
        <begin position="412"/>
        <end position="425"/>
    </location>
</feature>
<dbReference type="PANTHER" id="PTHR33406">
    <property type="entry name" value="MEMBRANE PROTEIN MJ1562-RELATED"/>
    <property type="match status" value="1"/>
</dbReference>
<organism evidence="3 4">
    <name type="scientific">Nocardioides dubius</name>
    <dbReference type="NCBI Taxonomy" id="317019"/>
    <lineage>
        <taxon>Bacteria</taxon>
        <taxon>Bacillati</taxon>
        <taxon>Actinomycetota</taxon>
        <taxon>Actinomycetes</taxon>
        <taxon>Propionibacteriales</taxon>
        <taxon>Nocardioidaceae</taxon>
        <taxon>Nocardioides</taxon>
    </lineage>
</organism>
<dbReference type="PANTHER" id="PTHR33406:SF13">
    <property type="entry name" value="MEMBRANE PROTEIN YDFJ"/>
    <property type="match status" value="1"/>
</dbReference>
<dbReference type="EMBL" id="BAAALG010000013">
    <property type="protein sequence ID" value="GAA1111603.1"/>
    <property type="molecule type" value="Genomic_DNA"/>
</dbReference>
<evidence type="ECO:0000313" key="4">
    <source>
        <dbReference type="Proteomes" id="UP001501581"/>
    </source>
</evidence>
<feature type="transmembrane region" description="Helical" evidence="2">
    <location>
        <begin position="294"/>
        <end position="314"/>
    </location>
</feature>
<evidence type="ECO:0000313" key="3">
    <source>
        <dbReference type="EMBL" id="GAA1111603.1"/>
    </source>
</evidence>
<feature type="transmembrane region" description="Helical" evidence="2">
    <location>
        <begin position="348"/>
        <end position="368"/>
    </location>
</feature>
<dbReference type="InterPro" id="IPR050545">
    <property type="entry name" value="Mycobact_MmpL"/>
</dbReference>
<feature type="transmembrane region" description="Helical" evidence="2">
    <location>
        <begin position="706"/>
        <end position="729"/>
    </location>
</feature>